<dbReference type="Gene3D" id="1.10.10.60">
    <property type="entry name" value="Homeodomain-like"/>
    <property type="match status" value="1"/>
</dbReference>
<dbReference type="InterPro" id="IPR018060">
    <property type="entry name" value="HTH_AraC"/>
</dbReference>
<dbReference type="Pfam" id="PF12833">
    <property type="entry name" value="HTH_18"/>
    <property type="match status" value="1"/>
</dbReference>
<dbReference type="Proteomes" id="UP000019666">
    <property type="component" value="Unassembled WGS sequence"/>
</dbReference>
<dbReference type="PATRIC" id="fig|442562.3.peg.1411"/>
<dbReference type="PANTHER" id="PTHR46796">
    <property type="entry name" value="HTH-TYPE TRANSCRIPTIONAL ACTIVATOR RHAS-RELATED"/>
    <property type="match status" value="1"/>
</dbReference>
<keyword evidence="2" id="KW-0238">DNA-binding</keyword>
<keyword evidence="1" id="KW-0805">Transcription regulation</keyword>
<dbReference type="PROSITE" id="PS01124">
    <property type="entry name" value="HTH_ARAC_FAMILY_2"/>
    <property type="match status" value="1"/>
</dbReference>
<dbReference type="AlphaFoldDB" id="A0A017HRV7"/>
<dbReference type="HOGENOM" id="CLU_000445_81_5_5"/>
<sequence length="194" mass="21005">MAPGEVHTQAGHGSNRSLILDMPAAALPDAAQDSLRRGCFFAPRPAMRQLLDFAALRMASCDLADHERAALACLLTGTFGQPDPGRRTLELLRQAIRREPGAEWSVTRLAREAGVSRSGLYRLLAEDGDTSPGRFITRARLTAARSLLSDRRLPLAEVALTCGFSDQSALTRAMRRETGRTPGAWRRADGTPGP</sequence>
<dbReference type="SUPFAM" id="SSF46689">
    <property type="entry name" value="Homeodomain-like"/>
    <property type="match status" value="1"/>
</dbReference>
<dbReference type="GO" id="GO:0003700">
    <property type="term" value="F:DNA-binding transcription factor activity"/>
    <property type="evidence" value="ECO:0007669"/>
    <property type="project" value="InterPro"/>
</dbReference>
<dbReference type="EMBL" id="AOSK01000039">
    <property type="protein sequence ID" value="EYD76903.1"/>
    <property type="molecule type" value="Genomic_DNA"/>
</dbReference>
<name>A0A017HRV7_9RHOB</name>
<keyword evidence="6" id="KW-1185">Reference proteome</keyword>
<organism evidence="5 6">
    <name type="scientific">Rubellimicrobium mesophilum DSM 19309</name>
    <dbReference type="NCBI Taxonomy" id="442562"/>
    <lineage>
        <taxon>Bacteria</taxon>
        <taxon>Pseudomonadati</taxon>
        <taxon>Pseudomonadota</taxon>
        <taxon>Alphaproteobacteria</taxon>
        <taxon>Rhodobacterales</taxon>
        <taxon>Roseobacteraceae</taxon>
        <taxon>Rubellimicrobium</taxon>
    </lineage>
</organism>
<gene>
    <name evidence="5" type="ORF">Rumeso_01425</name>
</gene>
<dbReference type="STRING" id="442562.Rumeso_01425"/>
<protein>
    <submittedName>
        <fullName evidence="5">Transcriptional regulator, AraC family</fullName>
    </submittedName>
</protein>
<evidence type="ECO:0000259" key="4">
    <source>
        <dbReference type="PROSITE" id="PS01124"/>
    </source>
</evidence>
<dbReference type="PANTHER" id="PTHR46796:SF6">
    <property type="entry name" value="ARAC SUBFAMILY"/>
    <property type="match status" value="1"/>
</dbReference>
<dbReference type="InterPro" id="IPR050204">
    <property type="entry name" value="AraC_XylS_family_regulators"/>
</dbReference>
<proteinExistence type="predicted"/>
<evidence type="ECO:0000256" key="1">
    <source>
        <dbReference type="ARBA" id="ARBA00023015"/>
    </source>
</evidence>
<comment type="caution">
    <text evidence="5">The sequence shown here is derived from an EMBL/GenBank/DDBJ whole genome shotgun (WGS) entry which is preliminary data.</text>
</comment>
<keyword evidence="3" id="KW-0804">Transcription</keyword>
<reference evidence="5 6" key="1">
    <citation type="submission" date="2013-02" db="EMBL/GenBank/DDBJ databases">
        <authorList>
            <person name="Fiebig A."/>
            <person name="Goeker M."/>
            <person name="Klenk H.-P.P."/>
        </authorList>
    </citation>
    <scope>NUCLEOTIDE SEQUENCE [LARGE SCALE GENOMIC DNA]</scope>
    <source>
        <strain evidence="5 6">DSM 19309</strain>
    </source>
</reference>
<dbReference type="InterPro" id="IPR009057">
    <property type="entry name" value="Homeodomain-like_sf"/>
</dbReference>
<evidence type="ECO:0000313" key="5">
    <source>
        <dbReference type="EMBL" id="EYD76903.1"/>
    </source>
</evidence>
<dbReference type="SMART" id="SM00342">
    <property type="entry name" value="HTH_ARAC"/>
    <property type="match status" value="1"/>
</dbReference>
<accession>A0A017HRV7</accession>
<evidence type="ECO:0000313" key="6">
    <source>
        <dbReference type="Proteomes" id="UP000019666"/>
    </source>
</evidence>
<evidence type="ECO:0000256" key="3">
    <source>
        <dbReference type="ARBA" id="ARBA00023163"/>
    </source>
</evidence>
<feature type="domain" description="HTH araC/xylS-type" evidence="4">
    <location>
        <begin position="86"/>
        <end position="188"/>
    </location>
</feature>
<dbReference type="GO" id="GO:0043565">
    <property type="term" value="F:sequence-specific DNA binding"/>
    <property type="evidence" value="ECO:0007669"/>
    <property type="project" value="InterPro"/>
</dbReference>
<evidence type="ECO:0000256" key="2">
    <source>
        <dbReference type="ARBA" id="ARBA00023125"/>
    </source>
</evidence>